<evidence type="ECO:0000313" key="2">
    <source>
        <dbReference type="Proteomes" id="UP000016936"/>
    </source>
</evidence>
<name>M2UEG6_COCH5</name>
<dbReference type="AlphaFoldDB" id="M2UEG6"/>
<organism evidence="1 2">
    <name type="scientific">Cochliobolus heterostrophus (strain C5 / ATCC 48332 / race O)</name>
    <name type="common">Southern corn leaf blight fungus</name>
    <name type="synonym">Bipolaris maydis</name>
    <dbReference type="NCBI Taxonomy" id="701091"/>
    <lineage>
        <taxon>Eukaryota</taxon>
        <taxon>Fungi</taxon>
        <taxon>Dikarya</taxon>
        <taxon>Ascomycota</taxon>
        <taxon>Pezizomycotina</taxon>
        <taxon>Dothideomycetes</taxon>
        <taxon>Pleosporomycetidae</taxon>
        <taxon>Pleosporales</taxon>
        <taxon>Pleosporineae</taxon>
        <taxon>Pleosporaceae</taxon>
        <taxon>Bipolaris</taxon>
    </lineage>
</organism>
<accession>M2UEG6</accession>
<gene>
    <name evidence="1" type="ORF">COCHEDRAFT_1023991</name>
</gene>
<proteinExistence type="predicted"/>
<reference evidence="2" key="2">
    <citation type="journal article" date="2013" name="PLoS Genet.">
        <title>Comparative genome structure, secondary metabolite, and effector coding capacity across Cochliobolus pathogens.</title>
        <authorList>
            <person name="Condon B.J."/>
            <person name="Leng Y."/>
            <person name="Wu D."/>
            <person name="Bushley K.E."/>
            <person name="Ohm R.A."/>
            <person name="Otillar R."/>
            <person name="Martin J."/>
            <person name="Schackwitz W."/>
            <person name="Grimwood J."/>
            <person name="MohdZainudin N."/>
            <person name="Xue C."/>
            <person name="Wang R."/>
            <person name="Manning V.A."/>
            <person name="Dhillon B."/>
            <person name="Tu Z.J."/>
            <person name="Steffenson B.J."/>
            <person name="Salamov A."/>
            <person name="Sun H."/>
            <person name="Lowry S."/>
            <person name="LaButti K."/>
            <person name="Han J."/>
            <person name="Copeland A."/>
            <person name="Lindquist E."/>
            <person name="Barry K."/>
            <person name="Schmutz J."/>
            <person name="Baker S.E."/>
            <person name="Ciuffetti L.M."/>
            <person name="Grigoriev I.V."/>
            <person name="Zhong S."/>
            <person name="Turgeon B.G."/>
        </authorList>
    </citation>
    <scope>NUCLEOTIDE SEQUENCE [LARGE SCALE GENOMIC DNA]</scope>
    <source>
        <strain evidence="2">C5 / ATCC 48332 / race O</strain>
    </source>
</reference>
<dbReference type="EMBL" id="KB445585">
    <property type="protein sequence ID" value="EMD86277.1"/>
    <property type="molecule type" value="Genomic_DNA"/>
</dbReference>
<dbReference type="HOGENOM" id="CLU_3013866_0_0_1"/>
<dbReference type="OrthoDB" id="10006285at2759"/>
<sequence>MMSSARQASVEGVGDVWTAGDSGYVLSLGNGTTNAMVTVFNISGGKTPVSQAQRFD</sequence>
<dbReference type="Proteomes" id="UP000016936">
    <property type="component" value="Unassembled WGS sequence"/>
</dbReference>
<reference evidence="1 2" key="1">
    <citation type="journal article" date="2012" name="PLoS Pathog.">
        <title>Diverse lifestyles and strategies of plant pathogenesis encoded in the genomes of eighteen Dothideomycetes fungi.</title>
        <authorList>
            <person name="Ohm R.A."/>
            <person name="Feau N."/>
            <person name="Henrissat B."/>
            <person name="Schoch C.L."/>
            <person name="Horwitz B.A."/>
            <person name="Barry K.W."/>
            <person name="Condon B.J."/>
            <person name="Copeland A.C."/>
            <person name="Dhillon B."/>
            <person name="Glaser F."/>
            <person name="Hesse C.N."/>
            <person name="Kosti I."/>
            <person name="LaButti K."/>
            <person name="Lindquist E.A."/>
            <person name="Lucas S."/>
            <person name="Salamov A.A."/>
            <person name="Bradshaw R.E."/>
            <person name="Ciuffetti L."/>
            <person name="Hamelin R.C."/>
            <person name="Kema G.H.J."/>
            <person name="Lawrence C."/>
            <person name="Scott J.A."/>
            <person name="Spatafora J.W."/>
            <person name="Turgeon B.G."/>
            <person name="de Wit P.J.G.M."/>
            <person name="Zhong S."/>
            <person name="Goodwin S.B."/>
            <person name="Grigoriev I.V."/>
        </authorList>
    </citation>
    <scope>NUCLEOTIDE SEQUENCE [LARGE SCALE GENOMIC DNA]</scope>
    <source>
        <strain evidence="2">C5 / ATCC 48332 / race O</strain>
    </source>
</reference>
<evidence type="ECO:0000313" key="1">
    <source>
        <dbReference type="EMBL" id="EMD86277.1"/>
    </source>
</evidence>
<keyword evidence="2" id="KW-1185">Reference proteome</keyword>
<protein>
    <submittedName>
        <fullName evidence="1">Uncharacterized protein</fullName>
    </submittedName>
</protein>